<dbReference type="Pfam" id="PF02080">
    <property type="entry name" value="TrkA_C"/>
    <property type="match status" value="1"/>
</dbReference>
<feature type="transmembrane region" description="Helical" evidence="2">
    <location>
        <begin position="76"/>
        <end position="101"/>
    </location>
</feature>
<sequence length="358" mass="39466">MFFHTLSNMNQVRAQKQTVGQVIRIAGLLLGFTIFGTVGIRLIEGSSWLNSLYMIVITATTVGYEDPVTLSDNGKIFIIFYLMFGLGIFTYSVSQLGQWIVRQQMSSMLEQRRMQKSIANLRGHYIVCGIGRMGETISEYLHERGKPFVVIDSNEERLQAVCQPRGWFYVFGDATDDFILKSAGIDYAKALASALPGDADNVYVVLTARMLNPDFQIIARASDDKASEKIKHAGATRVVSPFRSGAVKIARFMIHPAVEDFVEVASKHVGGFQVADLQISESSPYCGKKLSETDFSDKGIMIIGICRLDQEPEMPPPSTTILNAGDSIFALGSSTAVNQLIEEFNGPDVFTEIEDSKA</sequence>
<reference evidence="5 6" key="1">
    <citation type="submission" date="2019-03" db="EMBL/GenBank/DDBJ databases">
        <title>Deep-cultivation of Planctomycetes and their phenomic and genomic characterization uncovers novel biology.</title>
        <authorList>
            <person name="Wiegand S."/>
            <person name="Jogler M."/>
            <person name="Boedeker C."/>
            <person name="Pinto D."/>
            <person name="Vollmers J."/>
            <person name="Rivas-Marin E."/>
            <person name="Kohn T."/>
            <person name="Peeters S.H."/>
            <person name="Heuer A."/>
            <person name="Rast P."/>
            <person name="Oberbeckmann S."/>
            <person name="Bunk B."/>
            <person name="Jeske O."/>
            <person name="Meyerdierks A."/>
            <person name="Storesund J.E."/>
            <person name="Kallscheuer N."/>
            <person name="Luecker S."/>
            <person name="Lage O.M."/>
            <person name="Pohl T."/>
            <person name="Merkel B.J."/>
            <person name="Hornburger P."/>
            <person name="Mueller R.-W."/>
            <person name="Bruemmer F."/>
            <person name="Labrenz M."/>
            <person name="Spormann A.M."/>
            <person name="Op den Camp H."/>
            <person name="Overmann J."/>
            <person name="Amann R."/>
            <person name="Jetten M.S.M."/>
            <person name="Mascher T."/>
            <person name="Medema M.H."/>
            <person name="Devos D.P."/>
            <person name="Kaster A.-K."/>
            <person name="Ovreas L."/>
            <person name="Rohde M."/>
            <person name="Galperin M.Y."/>
            <person name="Jogler C."/>
        </authorList>
    </citation>
    <scope>NUCLEOTIDE SEQUENCE [LARGE SCALE GENOMIC DNA]</scope>
    <source>
        <strain evidence="5 6">V144</strain>
    </source>
</reference>
<keyword evidence="2" id="KW-0812">Transmembrane</keyword>
<evidence type="ECO:0000256" key="1">
    <source>
        <dbReference type="ARBA" id="ARBA00004651"/>
    </source>
</evidence>
<feature type="transmembrane region" description="Helical" evidence="2">
    <location>
        <begin position="21"/>
        <end position="43"/>
    </location>
</feature>
<dbReference type="Gene3D" id="1.10.287.70">
    <property type="match status" value="1"/>
</dbReference>
<dbReference type="InterPro" id="IPR006037">
    <property type="entry name" value="RCK_C"/>
</dbReference>
<dbReference type="PANTHER" id="PTHR43833">
    <property type="entry name" value="POTASSIUM CHANNEL PROTEIN 2-RELATED-RELATED"/>
    <property type="match status" value="1"/>
</dbReference>
<keyword evidence="5" id="KW-0406">Ion transport</keyword>
<dbReference type="InterPro" id="IPR036291">
    <property type="entry name" value="NAD(P)-bd_dom_sf"/>
</dbReference>
<dbReference type="InterPro" id="IPR036721">
    <property type="entry name" value="RCK_C_sf"/>
</dbReference>
<keyword evidence="2" id="KW-0472">Membrane</keyword>
<dbReference type="Gene3D" id="3.30.70.1450">
    <property type="entry name" value="Regulator of K+ conductance, C-terminal domain"/>
    <property type="match status" value="1"/>
</dbReference>
<dbReference type="Proteomes" id="UP000318704">
    <property type="component" value="Chromosome"/>
</dbReference>
<gene>
    <name evidence="5" type="primary">kch</name>
    <name evidence="5" type="ORF">V144x_06700</name>
</gene>
<evidence type="ECO:0000256" key="2">
    <source>
        <dbReference type="SAM" id="Phobius"/>
    </source>
</evidence>
<dbReference type="KEGG" id="gaw:V144x_06700"/>
<protein>
    <submittedName>
        <fullName evidence="5">Voltage-gated potassium channel Kch</fullName>
    </submittedName>
</protein>
<dbReference type="Pfam" id="PF02254">
    <property type="entry name" value="TrkA_N"/>
    <property type="match status" value="1"/>
</dbReference>
<keyword evidence="5" id="KW-0813">Transport</keyword>
<dbReference type="GO" id="GO:0005886">
    <property type="term" value="C:plasma membrane"/>
    <property type="evidence" value="ECO:0007669"/>
    <property type="project" value="UniProtKB-SubCell"/>
</dbReference>
<evidence type="ECO:0000313" key="6">
    <source>
        <dbReference type="Proteomes" id="UP000318704"/>
    </source>
</evidence>
<name>A0A517VQL4_9PLAN</name>
<dbReference type="InterPro" id="IPR013099">
    <property type="entry name" value="K_chnl_dom"/>
</dbReference>
<dbReference type="InterPro" id="IPR050721">
    <property type="entry name" value="Trk_Ktr_HKT_K-transport"/>
</dbReference>
<dbReference type="SUPFAM" id="SSF51735">
    <property type="entry name" value="NAD(P)-binding Rossmann-fold domains"/>
    <property type="match status" value="1"/>
</dbReference>
<dbReference type="SUPFAM" id="SSF116726">
    <property type="entry name" value="TrkA C-terminal domain-like"/>
    <property type="match status" value="1"/>
</dbReference>
<dbReference type="PROSITE" id="PS51202">
    <property type="entry name" value="RCK_C"/>
    <property type="match status" value="1"/>
</dbReference>
<feature type="domain" description="RCK N-terminal" evidence="3">
    <location>
        <begin position="122"/>
        <end position="240"/>
    </location>
</feature>
<evidence type="ECO:0000313" key="5">
    <source>
        <dbReference type="EMBL" id="QDT95230.1"/>
    </source>
</evidence>
<keyword evidence="5" id="KW-0407">Ion channel</keyword>
<evidence type="ECO:0000259" key="3">
    <source>
        <dbReference type="PROSITE" id="PS51201"/>
    </source>
</evidence>
<dbReference type="EMBL" id="CP037920">
    <property type="protein sequence ID" value="QDT95230.1"/>
    <property type="molecule type" value="Genomic_DNA"/>
</dbReference>
<dbReference type="PANTHER" id="PTHR43833:SF9">
    <property type="entry name" value="POTASSIUM CHANNEL PROTEIN YUGO-RELATED"/>
    <property type="match status" value="1"/>
</dbReference>
<dbReference type="GO" id="GO:0008324">
    <property type="term" value="F:monoatomic cation transmembrane transporter activity"/>
    <property type="evidence" value="ECO:0007669"/>
    <property type="project" value="InterPro"/>
</dbReference>
<comment type="subcellular location">
    <subcellularLocation>
        <location evidence="1">Cell membrane</location>
        <topology evidence="1">Multi-pass membrane protein</topology>
    </subcellularLocation>
</comment>
<dbReference type="RefSeq" id="WP_197998733.1">
    <property type="nucleotide sequence ID" value="NZ_CP037920.1"/>
</dbReference>
<dbReference type="InterPro" id="IPR003148">
    <property type="entry name" value="RCK_N"/>
</dbReference>
<feature type="domain" description="RCK C-terminal" evidence="4">
    <location>
        <begin position="262"/>
        <end position="346"/>
    </location>
</feature>
<dbReference type="PROSITE" id="PS51201">
    <property type="entry name" value="RCK_N"/>
    <property type="match status" value="1"/>
</dbReference>
<dbReference type="AlphaFoldDB" id="A0A517VQL4"/>
<accession>A0A517VQL4</accession>
<dbReference type="Pfam" id="PF07885">
    <property type="entry name" value="Ion_trans_2"/>
    <property type="match status" value="1"/>
</dbReference>
<dbReference type="Gene3D" id="3.40.50.720">
    <property type="entry name" value="NAD(P)-binding Rossmann-like Domain"/>
    <property type="match status" value="1"/>
</dbReference>
<dbReference type="SUPFAM" id="SSF81324">
    <property type="entry name" value="Voltage-gated potassium channels"/>
    <property type="match status" value="1"/>
</dbReference>
<dbReference type="GO" id="GO:0006813">
    <property type="term" value="P:potassium ion transport"/>
    <property type="evidence" value="ECO:0007669"/>
    <property type="project" value="InterPro"/>
</dbReference>
<proteinExistence type="predicted"/>
<keyword evidence="2" id="KW-1133">Transmembrane helix</keyword>
<organism evidence="5 6">
    <name type="scientific">Gimesia aquarii</name>
    <dbReference type="NCBI Taxonomy" id="2527964"/>
    <lineage>
        <taxon>Bacteria</taxon>
        <taxon>Pseudomonadati</taxon>
        <taxon>Planctomycetota</taxon>
        <taxon>Planctomycetia</taxon>
        <taxon>Planctomycetales</taxon>
        <taxon>Planctomycetaceae</taxon>
        <taxon>Gimesia</taxon>
    </lineage>
</organism>
<evidence type="ECO:0000259" key="4">
    <source>
        <dbReference type="PROSITE" id="PS51202"/>
    </source>
</evidence>